<dbReference type="HOGENOM" id="CLU_2007902_0_0_1"/>
<name>K4A405_SETIT</name>
<evidence type="ECO:0000313" key="2">
    <source>
        <dbReference type="EnsemblPlants" id="KQL25041"/>
    </source>
</evidence>
<reference evidence="2" key="2">
    <citation type="submission" date="2018-08" db="UniProtKB">
        <authorList>
            <consortium name="EnsemblPlants"/>
        </authorList>
    </citation>
    <scope>IDENTIFICATION</scope>
    <source>
        <strain evidence="2">Yugu1</strain>
    </source>
</reference>
<dbReference type="EMBL" id="AGNK02001172">
    <property type="status" value="NOT_ANNOTATED_CDS"/>
    <property type="molecule type" value="Genomic_DNA"/>
</dbReference>
<dbReference type="Gramene" id="KQL25041">
    <property type="protein sequence ID" value="KQL25041"/>
    <property type="gene ID" value="SETIT_033609mg"/>
</dbReference>
<dbReference type="AlphaFoldDB" id="K4A405"/>
<keyword evidence="3" id="KW-1185">Reference proteome</keyword>
<reference evidence="3" key="1">
    <citation type="journal article" date="2012" name="Nat. Biotechnol.">
        <title>Reference genome sequence of the model plant Setaria.</title>
        <authorList>
            <person name="Bennetzen J.L."/>
            <person name="Schmutz J."/>
            <person name="Wang H."/>
            <person name="Percifield R."/>
            <person name="Hawkins J."/>
            <person name="Pontaroli A.C."/>
            <person name="Estep M."/>
            <person name="Feng L."/>
            <person name="Vaughn J.N."/>
            <person name="Grimwood J."/>
            <person name="Jenkins J."/>
            <person name="Barry K."/>
            <person name="Lindquist E."/>
            <person name="Hellsten U."/>
            <person name="Deshpande S."/>
            <person name="Wang X."/>
            <person name="Wu X."/>
            <person name="Mitros T."/>
            <person name="Triplett J."/>
            <person name="Yang X."/>
            <person name="Ye C.Y."/>
            <person name="Mauro-Herrera M."/>
            <person name="Wang L."/>
            <person name="Li P."/>
            <person name="Sharma M."/>
            <person name="Sharma R."/>
            <person name="Ronald P.C."/>
            <person name="Panaud O."/>
            <person name="Kellogg E.A."/>
            <person name="Brutnell T.P."/>
            <person name="Doust A.N."/>
            <person name="Tuskan G.A."/>
            <person name="Rokhsar D."/>
            <person name="Devos K.M."/>
        </authorList>
    </citation>
    <scope>NUCLEOTIDE SEQUENCE [LARGE SCALE GENOMIC DNA]</scope>
    <source>
        <strain evidence="3">cv. Yugu1</strain>
    </source>
</reference>
<proteinExistence type="predicted"/>
<organism evidence="2 3">
    <name type="scientific">Setaria italica</name>
    <name type="common">Foxtail millet</name>
    <name type="synonym">Panicum italicum</name>
    <dbReference type="NCBI Taxonomy" id="4555"/>
    <lineage>
        <taxon>Eukaryota</taxon>
        <taxon>Viridiplantae</taxon>
        <taxon>Streptophyta</taxon>
        <taxon>Embryophyta</taxon>
        <taxon>Tracheophyta</taxon>
        <taxon>Spermatophyta</taxon>
        <taxon>Magnoliopsida</taxon>
        <taxon>Liliopsida</taxon>
        <taxon>Poales</taxon>
        <taxon>Poaceae</taxon>
        <taxon>PACMAD clade</taxon>
        <taxon>Panicoideae</taxon>
        <taxon>Panicodae</taxon>
        <taxon>Paniceae</taxon>
        <taxon>Cenchrinae</taxon>
        <taxon>Setaria</taxon>
    </lineage>
</organism>
<dbReference type="Proteomes" id="UP000004995">
    <property type="component" value="Unassembled WGS sequence"/>
</dbReference>
<protein>
    <submittedName>
        <fullName evidence="2">Uncharacterized protein</fullName>
    </submittedName>
</protein>
<dbReference type="EnsemblPlants" id="KQL25041">
    <property type="protein sequence ID" value="KQL25041"/>
    <property type="gene ID" value="SETIT_033609mg"/>
</dbReference>
<evidence type="ECO:0000256" key="1">
    <source>
        <dbReference type="SAM" id="MobiDB-lite"/>
    </source>
</evidence>
<feature type="compositionally biased region" description="Basic and acidic residues" evidence="1">
    <location>
        <begin position="14"/>
        <end position="34"/>
    </location>
</feature>
<sequence>MGGCAAKVPARSAGEARHPEAARTLASEEARRSETAQSPASDAPRARLGWYGEDWARSGEGKSSTEMVRAAGGMAVARFGGWMRWSKQRGNGDAASPLDCSYHLPSFQSEHHDHVTGLSPATST</sequence>
<evidence type="ECO:0000313" key="3">
    <source>
        <dbReference type="Proteomes" id="UP000004995"/>
    </source>
</evidence>
<dbReference type="InParanoid" id="K4A405"/>
<accession>K4A405</accession>
<feature type="region of interest" description="Disordered" evidence="1">
    <location>
        <begin position="1"/>
        <end position="65"/>
    </location>
</feature>